<organism evidence="7 8">
    <name type="scientific">Sphingomonas rustica</name>
    <dbReference type="NCBI Taxonomy" id="3103142"/>
    <lineage>
        <taxon>Bacteria</taxon>
        <taxon>Pseudomonadati</taxon>
        <taxon>Pseudomonadota</taxon>
        <taxon>Alphaproteobacteria</taxon>
        <taxon>Sphingomonadales</taxon>
        <taxon>Sphingomonadaceae</taxon>
        <taxon>Sphingomonas</taxon>
    </lineage>
</organism>
<feature type="signal peptide" evidence="5">
    <location>
        <begin position="1"/>
        <end position="26"/>
    </location>
</feature>
<feature type="region of interest" description="Disordered" evidence="4">
    <location>
        <begin position="32"/>
        <end position="57"/>
    </location>
</feature>
<dbReference type="Proteomes" id="UP001427805">
    <property type="component" value="Unassembled WGS sequence"/>
</dbReference>
<feature type="chain" id="PRO_5046553226" evidence="5">
    <location>
        <begin position="27"/>
        <end position="716"/>
    </location>
</feature>
<dbReference type="PANTHER" id="PTHR12815">
    <property type="entry name" value="SORTING AND ASSEMBLY MACHINERY SAMM50 PROTEIN FAMILY MEMBER"/>
    <property type="match status" value="1"/>
</dbReference>
<evidence type="ECO:0000256" key="4">
    <source>
        <dbReference type="SAM" id="MobiDB-lite"/>
    </source>
</evidence>
<evidence type="ECO:0000313" key="8">
    <source>
        <dbReference type="Proteomes" id="UP001427805"/>
    </source>
</evidence>
<accession>A0ABV0B4M0</accession>
<evidence type="ECO:0000313" key="7">
    <source>
        <dbReference type="EMBL" id="MEN3746519.1"/>
    </source>
</evidence>
<feature type="compositionally biased region" description="Low complexity" evidence="4">
    <location>
        <begin position="32"/>
        <end position="54"/>
    </location>
</feature>
<reference evidence="7 8" key="1">
    <citation type="submission" date="2024-05" db="EMBL/GenBank/DDBJ databases">
        <title>Sphingomonas sp. HF-S3 16S ribosomal RNA gene Genome sequencing and assembly.</title>
        <authorList>
            <person name="Lee H."/>
        </authorList>
    </citation>
    <scope>NUCLEOTIDE SEQUENCE [LARGE SCALE GENOMIC DNA]</scope>
    <source>
        <strain evidence="7 8">HF-S3</strain>
    </source>
</reference>
<keyword evidence="5" id="KW-0732">Signal</keyword>
<evidence type="ECO:0000256" key="1">
    <source>
        <dbReference type="ARBA" id="ARBA00004370"/>
    </source>
</evidence>
<dbReference type="EMBL" id="JBDIZK010000002">
    <property type="protein sequence ID" value="MEN3746519.1"/>
    <property type="molecule type" value="Genomic_DNA"/>
</dbReference>
<dbReference type="RefSeq" id="WP_346245518.1">
    <property type="nucleotide sequence ID" value="NZ_JBDIZK010000002.1"/>
</dbReference>
<keyword evidence="2" id="KW-1134">Transmembrane beta strand</keyword>
<comment type="caution">
    <text evidence="7">The sequence shown here is derived from an EMBL/GenBank/DDBJ whole genome shotgun (WGS) entry which is preliminary data.</text>
</comment>
<dbReference type="Pfam" id="PF01103">
    <property type="entry name" value="Omp85"/>
    <property type="match status" value="1"/>
</dbReference>
<dbReference type="InterPro" id="IPR039910">
    <property type="entry name" value="D15-like"/>
</dbReference>
<feature type="domain" description="Bacterial surface antigen (D15)" evidence="6">
    <location>
        <begin position="432"/>
        <end position="716"/>
    </location>
</feature>
<keyword evidence="8" id="KW-1185">Reference proteome</keyword>
<comment type="subcellular location">
    <subcellularLocation>
        <location evidence="1">Membrane</location>
    </subcellularLocation>
</comment>
<dbReference type="PANTHER" id="PTHR12815:SF42">
    <property type="entry name" value="BACTERIAL SURFACE ANTIGEN (D15) DOMAIN-CONTAINING PROTEIN"/>
    <property type="match status" value="1"/>
</dbReference>
<proteinExistence type="predicted"/>
<sequence>MSGVSYKGICVAALAGAALLPGIACAQIADPGAPGQGAPSSSPSPDPAQQAPQDEVIVPDATFEAAMPKVDDDLNAPLSALPADSPVAEDALAELGRSLAETLEAIKPEEPEFAAELPPLDQFKLDPPTQLAGVKDSKSVVIFYNWSATGLDAIDAEDRFRELSALRRGKGKAANSAMVNARAVEDEKLAVRLMQSLGYYDATAISTVEQSGENRRQLSVTITATPGPLYKLGAVSIEAAPANPADLLSRNLPLKTGDPLEAERVQGAEANLSLKLPQNGYPFADVGDRDILLDEDTHTGDYTLPVTLGPRSSFRGFQTEGRRQVFDIDHLNIFARFRQGDLYDSRKVDDVREALIATSQFSTVSVEPVRTGEMSPDGTEYVDLLVRQVAGRPRTLAGELGYSTGQGIRLQGSWTHRNLFPPEGALIGTGVIGTQEQGATATFRRSNWRKRDRTLSFSLGANHSDFDAYESFTGSLTARVSYDSTPIWQKRWTYFYGVEIVGSNEDRYNFNIGARDRGTWLIAALPTFLGYDRSDDLLNPTRGFRIKANVSPETSVRGAARPYARMMLEGTAYYPVMSSIVVAGRARVGSIPGIDRDDLPPSRRYYAGGGGSVRGFGYQELGPRSPDGRPVGGRSFNEFAIEARYRFGNFGIVPFIDAGQVYDGVAPTGKNIRFGAGIGGRMYTNFGPLRVDVATPINRQPGESRVSLYISIGQAF</sequence>
<evidence type="ECO:0000256" key="5">
    <source>
        <dbReference type="SAM" id="SignalP"/>
    </source>
</evidence>
<keyword evidence="2" id="KW-0812">Transmembrane</keyword>
<gene>
    <name evidence="7" type="ORF">TPR58_05025</name>
</gene>
<dbReference type="InterPro" id="IPR000184">
    <property type="entry name" value="Bac_surfAg_D15"/>
</dbReference>
<name>A0ABV0B4M0_9SPHN</name>
<evidence type="ECO:0000256" key="3">
    <source>
        <dbReference type="ARBA" id="ARBA00023136"/>
    </source>
</evidence>
<dbReference type="Gene3D" id="2.40.160.50">
    <property type="entry name" value="membrane protein fhac: a member of the omp85/tpsb transporter family"/>
    <property type="match status" value="1"/>
</dbReference>
<evidence type="ECO:0000256" key="2">
    <source>
        <dbReference type="ARBA" id="ARBA00022452"/>
    </source>
</evidence>
<keyword evidence="3" id="KW-0472">Membrane</keyword>
<protein>
    <submittedName>
        <fullName evidence="7">BamA/TamA family outer membrane protein</fullName>
    </submittedName>
</protein>
<dbReference type="Gene3D" id="3.10.20.310">
    <property type="entry name" value="membrane protein fhac"/>
    <property type="match status" value="2"/>
</dbReference>
<evidence type="ECO:0000259" key="6">
    <source>
        <dbReference type="Pfam" id="PF01103"/>
    </source>
</evidence>